<proteinExistence type="predicted"/>
<accession>X4ZTV2</accession>
<sequence>MRGAGMYGTAGMYGWLRKIRLVSLCLVLHQDRAPRADGICSWGGGDSGAAAPQESADEMRGVAVPQEAVGEGGCTAGGRGCKDARGAGPYRKIPWVTD</sequence>
<keyword evidence="2" id="KW-1185">Reference proteome</keyword>
<dbReference type="PATRIC" id="fig|1268072.3.peg.871"/>
<evidence type="ECO:0000313" key="1">
    <source>
        <dbReference type="EMBL" id="AHV95778.1"/>
    </source>
</evidence>
<dbReference type="KEGG" id="psab:PSAB_04210"/>
<organism evidence="1 2">
    <name type="scientific">Paenibacillus sabinae T27</name>
    <dbReference type="NCBI Taxonomy" id="1268072"/>
    <lineage>
        <taxon>Bacteria</taxon>
        <taxon>Bacillati</taxon>
        <taxon>Bacillota</taxon>
        <taxon>Bacilli</taxon>
        <taxon>Bacillales</taxon>
        <taxon>Paenibacillaceae</taxon>
        <taxon>Paenibacillus</taxon>
    </lineage>
</organism>
<dbReference type="Proteomes" id="UP000019772">
    <property type="component" value="Chromosome"/>
</dbReference>
<protein>
    <submittedName>
        <fullName evidence="1">Uncharacterized protein</fullName>
    </submittedName>
</protein>
<dbReference type="EMBL" id="CP004078">
    <property type="protein sequence ID" value="AHV95778.1"/>
    <property type="molecule type" value="Genomic_DNA"/>
</dbReference>
<dbReference type="HOGENOM" id="CLU_2331135_0_0_9"/>
<gene>
    <name evidence="1" type="ORF">PSAB_04210</name>
</gene>
<name>X4ZTV2_9BACL</name>
<evidence type="ECO:0000313" key="2">
    <source>
        <dbReference type="Proteomes" id="UP000019772"/>
    </source>
</evidence>
<reference evidence="1 2" key="1">
    <citation type="journal article" date="2014" name="PLoS Genet.">
        <title>Comparative Genomic Analysis of N2-Fixing and Non-N2-Fixing Paenibacillus spp.: Organization, Evolution and Expression of the Nitrogen Fixation Genes.</title>
        <authorList>
            <person name="Xie J.B."/>
            <person name="Du Z."/>
            <person name="Bai L."/>
            <person name="Tian C."/>
            <person name="Zhang Y."/>
            <person name="Xie J.Y."/>
            <person name="Wang T."/>
            <person name="Liu X."/>
            <person name="Chen X."/>
            <person name="Cheng Q."/>
            <person name="Chen S."/>
            <person name="Li J."/>
        </authorList>
    </citation>
    <scope>NUCLEOTIDE SEQUENCE [LARGE SCALE GENOMIC DNA]</scope>
    <source>
        <strain evidence="1 2">T27</strain>
    </source>
</reference>
<dbReference type="AlphaFoldDB" id="X4ZTV2"/>